<evidence type="ECO:0000259" key="1">
    <source>
        <dbReference type="Pfam" id="PF17128"/>
    </source>
</evidence>
<dbReference type="InterPro" id="IPR033396">
    <property type="entry name" value="DUF5107"/>
</dbReference>
<dbReference type="SMART" id="SM00028">
    <property type="entry name" value="TPR"/>
    <property type="match status" value="8"/>
</dbReference>
<dbReference type="PANTHER" id="PTHR12558:SF13">
    <property type="entry name" value="CELL DIVISION CYCLE PROTEIN 27 HOMOLOG"/>
    <property type="match status" value="1"/>
</dbReference>
<feature type="domain" description="DUF5107" evidence="1">
    <location>
        <begin position="64"/>
        <end position="369"/>
    </location>
</feature>
<evidence type="ECO:0000313" key="2">
    <source>
        <dbReference type="EMBL" id="SHF84008.1"/>
    </source>
</evidence>
<dbReference type="SUPFAM" id="SSF48452">
    <property type="entry name" value="TPR-like"/>
    <property type="match status" value="4"/>
</dbReference>
<proteinExistence type="predicted"/>
<keyword evidence="3" id="KW-1185">Reference proteome</keyword>
<protein>
    <submittedName>
        <fullName evidence="2">TPR repeat-containing protein</fullName>
    </submittedName>
</protein>
<evidence type="ECO:0000313" key="3">
    <source>
        <dbReference type="Proteomes" id="UP000184406"/>
    </source>
</evidence>
<organism evidence="2 3">
    <name type="scientific">Arenibacter palladensis</name>
    <dbReference type="NCBI Taxonomy" id="237373"/>
    <lineage>
        <taxon>Bacteria</taxon>
        <taxon>Pseudomonadati</taxon>
        <taxon>Bacteroidota</taxon>
        <taxon>Flavobacteriia</taxon>
        <taxon>Flavobacteriales</taxon>
        <taxon>Flavobacteriaceae</taxon>
        <taxon>Arenibacter</taxon>
    </lineage>
</organism>
<dbReference type="Gene3D" id="1.25.40.10">
    <property type="entry name" value="Tetratricopeptide repeat domain"/>
    <property type="match status" value="3"/>
</dbReference>
<sequence length="1104" mass="125964">MKNKKLGIGWTLIPFFLGFLCISGLSAQVKVYEGQETIPTYKIGKEETSPIFYTGRGVQGAEGHIYPYPSQEDLGNKVLTPETYDMVYLENEYLRVKILPAFGGRLFSAIDKTNGHELFHTNSVIKPDLIGTLGAWVSGGIEWCFPHHHRSTTMLPSDYRLVENEDGSATVWVGETEKTMGMRGVIGITLRPGRSFIETDYRISNTNTVTQKFLFWANVAITANDDFRTFWPPSQEIGVFHNNSSFTEWPISHQVYKGVDYTKGVDLTWWKNHPDPVSFFFWDAKDGFIGGYDYGQNAGTVHVGDPNINKTSKLWQFGPGLQGQNARRKLTDDGKAYVELMTGTFSNNQPDYSWIAPHSVKDAKNYWYPLRDLEVVKNSNIDASLTLQMRNPKTAFYGFNTTRAYKNAKAILKYNNEIVAENTIDIDPAHPFTSTYKSRKALDEYQLQVSLMDSDGKELIAYTPYKPKNPALPKEQEKVKKPEELKSVDDLYLTGRFVEQFNRPGMNPDDYYLAALKMSPDDYRVNLAMGMRRTNQLKYEEALQYLKNAADKLKIKYYQPKEGEIYYYMALNQLKLGQIEEAYQNFGRATWYYQWYSAGNYQLAQMETKKGNFEKALDYINNAYSTNNRDGRIVVLYSAILRKLDKPEKAKELISELLAYDPIDFAALYEKGLLEGNAMLDQWHKNMQEVDNNYLEIATNYLNAGILDDGIALLSSLKNPTNPLTYYYLAWFHTQAGDQAKAKDMLLKAKNTSLDYSFPYRKETEEVLDNAIALDPQNVGAYYLMGNLLYDNRPGDAINAWEKAAAIDNSIPMIWRNLAFGAFYHEKDVDKAIENLTKAIGEKNDIPLWYAELSQYYDASTADFRKNLEILRNNIDIVKKDVAAPKTLVHLYNLNGEYDEAINLLNTHHFRTWEGGRSIYWRYVDAHTLKSIQLINEGKYEDAITHLEAALQYPENLEVGKPSDDEKNALIYYYMGLAYEKMNNSKDAKLSYQKSANSKNGRGMDDLLYFQGKANEKLGNTDTANELFKNLIAIGKEQREKGSDNSLIAVEEGSVGNSKAISNSYYLEALGNKGLGQEDEAKKLLETALETYKNNLWAQIMTKE</sequence>
<reference evidence="3" key="1">
    <citation type="submission" date="2016-11" db="EMBL/GenBank/DDBJ databases">
        <authorList>
            <person name="Varghese N."/>
            <person name="Submissions S."/>
        </authorList>
    </citation>
    <scope>NUCLEOTIDE SEQUENCE [LARGE SCALE GENOMIC DNA]</scope>
    <source>
        <strain evidence="3">DSM 17539</strain>
    </source>
</reference>
<gene>
    <name evidence="2" type="ORF">SAMN03080594_10855</name>
</gene>
<dbReference type="Proteomes" id="UP000184406">
    <property type="component" value="Unassembled WGS sequence"/>
</dbReference>
<dbReference type="OrthoDB" id="174931at2"/>
<dbReference type="InterPro" id="IPR011990">
    <property type="entry name" value="TPR-like_helical_dom_sf"/>
</dbReference>
<dbReference type="RefSeq" id="WP_072864215.1">
    <property type="nucleotide sequence ID" value="NZ_FQUX01000008.1"/>
</dbReference>
<dbReference type="InterPro" id="IPR019734">
    <property type="entry name" value="TPR_rpt"/>
</dbReference>
<dbReference type="PANTHER" id="PTHR12558">
    <property type="entry name" value="CELL DIVISION CYCLE 16,23,27"/>
    <property type="match status" value="1"/>
</dbReference>
<dbReference type="EMBL" id="FQUX01000008">
    <property type="protein sequence ID" value="SHF84008.1"/>
    <property type="molecule type" value="Genomic_DNA"/>
</dbReference>
<dbReference type="AlphaFoldDB" id="A0A1M5EXT7"/>
<dbReference type="Pfam" id="PF17128">
    <property type="entry name" value="DUF5107"/>
    <property type="match status" value="1"/>
</dbReference>
<accession>A0A1M5EXT7</accession>
<name>A0A1M5EXT7_9FLAO</name>